<proteinExistence type="predicted"/>
<accession>A0A8J2E803</accession>
<feature type="non-terminal residue" evidence="1">
    <location>
        <position position="39"/>
    </location>
</feature>
<sequence length="39" mass="4324">MTAKLSKLQSGELTMLEFLQTAIEANLSDEIILQLNSTQ</sequence>
<evidence type="ECO:0000313" key="1">
    <source>
        <dbReference type="EMBL" id="CAG5071399.1"/>
    </source>
</evidence>
<reference evidence="1" key="1">
    <citation type="submission" date="2021-04" db="EMBL/GenBank/DDBJ databases">
        <authorList>
            <person name="Chebbi M.A.C M."/>
        </authorList>
    </citation>
    <scope>NUCLEOTIDE SEQUENCE</scope>
</reference>
<dbReference type="Proteomes" id="UP000786811">
    <property type="component" value="Unassembled WGS sequence"/>
</dbReference>
<comment type="caution">
    <text evidence="1">The sequence shown here is derived from an EMBL/GenBank/DDBJ whole genome shotgun (WGS) entry which is preliminary data.</text>
</comment>
<name>A0A8J2E803_COTCN</name>
<dbReference type="OrthoDB" id="10423469at2759"/>
<organism evidence="1 2">
    <name type="scientific">Cotesia congregata</name>
    <name type="common">Parasitoid wasp</name>
    <name type="synonym">Apanteles congregatus</name>
    <dbReference type="NCBI Taxonomy" id="51543"/>
    <lineage>
        <taxon>Eukaryota</taxon>
        <taxon>Metazoa</taxon>
        <taxon>Ecdysozoa</taxon>
        <taxon>Arthropoda</taxon>
        <taxon>Hexapoda</taxon>
        <taxon>Insecta</taxon>
        <taxon>Pterygota</taxon>
        <taxon>Neoptera</taxon>
        <taxon>Endopterygota</taxon>
        <taxon>Hymenoptera</taxon>
        <taxon>Apocrita</taxon>
        <taxon>Ichneumonoidea</taxon>
        <taxon>Braconidae</taxon>
        <taxon>Microgastrinae</taxon>
        <taxon>Cotesia</taxon>
    </lineage>
</organism>
<keyword evidence="2" id="KW-1185">Reference proteome</keyword>
<dbReference type="AlphaFoldDB" id="A0A8J2E803"/>
<protein>
    <submittedName>
        <fullName evidence="1">Uncharacterized protein</fullName>
    </submittedName>
</protein>
<gene>
    <name evidence="1" type="ORF">HICCMSTLAB_LOCUS35</name>
</gene>
<evidence type="ECO:0000313" key="2">
    <source>
        <dbReference type="Proteomes" id="UP000786811"/>
    </source>
</evidence>
<dbReference type="EMBL" id="CAJNRD030000305">
    <property type="protein sequence ID" value="CAG5071399.1"/>
    <property type="molecule type" value="Genomic_DNA"/>
</dbReference>